<feature type="active site" description="Tele-AMP-histidine intermediate" evidence="1">
    <location>
        <position position="98"/>
    </location>
</feature>
<dbReference type="InterPro" id="IPR011146">
    <property type="entry name" value="HIT-like"/>
</dbReference>
<evidence type="ECO:0000313" key="6">
    <source>
        <dbReference type="Proteomes" id="UP000176800"/>
    </source>
</evidence>
<evidence type="ECO:0000256" key="3">
    <source>
        <dbReference type="PROSITE-ProRule" id="PRU00464"/>
    </source>
</evidence>
<dbReference type="InterPro" id="IPR036265">
    <property type="entry name" value="HIT-like_sf"/>
</dbReference>
<reference evidence="5 6" key="1">
    <citation type="journal article" date="2016" name="Nat. Commun.">
        <title>Thousands of microbial genomes shed light on interconnected biogeochemical processes in an aquifer system.</title>
        <authorList>
            <person name="Anantharaman K."/>
            <person name="Brown C.T."/>
            <person name="Hug L.A."/>
            <person name="Sharon I."/>
            <person name="Castelle C.J."/>
            <person name="Probst A.J."/>
            <person name="Thomas B.C."/>
            <person name="Singh A."/>
            <person name="Wilkins M.J."/>
            <person name="Karaoz U."/>
            <person name="Brodie E.L."/>
            <person name="Williams K.H."/>
            <person name="Hubbard S.S."/>
            <person name="Banfield J.F."/>
        </authorList>
    </citation>
    <scope>NUCLEOTIDE SEQUENCE [LARGE SCALE GENOMIC DNA]</scope>
</reference>
<gene>
    <name evidence="5" type="ORF">A3B14_03105</name>
</gene>
<dbReference type="PRINTS" id="PR00332">
    <property type="entry name" value="HISTRIAD"/>
</dbReference>
<dbReference type="PROSITE" id="PS51084">
    <property type="entry name" value="HIT_2"/>
    <property type="match status" value="1"/>
</dbReference>
<name>A0A1G2U672_9BACT</name>
<accession>A0A1G2U672</accession>
<protein>
    <recommendedName>
        <fullName evidence="4">HIT domain-containing protein</fullName>
    </recommendedName>
</protein>
<dbReference type="InterPro" id="IPR001310">
    <property type="entry name" value="Histidine_triad_HIT"/>
</dbReference>
<dbReference type="AlphaFoldDB" id="A0A1G2U672"/>
<dbReference type="Proteomes" id="UP000176800">
    <property type="component" value="Unassembled WGS sequence"/>
</dbReference>
<organism evidence="5 6">
    <name type="scientific">Candidatus Zambryskibacteria bacterium RIFCSPLOWO2_01_FULL_45_21</name>
    <dbReference type="NCBI Taxonomy" id="1802761"/>
    <lineage>
        <taxon>Bacteria</taxon>
        <taxon>Candidatus Zambryskiibacteriota</taxon>
    </lineage>
</organism>
<evidence type="ECO:0000313" key="5">
    <source>
        <dbReference type="EMBL" id="OHB04402.1"/>
    </source>
</evidence>
<dbReference type="Pfam" id="PF01230">
    <property type="entry name" value="HIT"/>
    <property type="match status" value="1"/>
</dbReference>
<evidence type="ECO:0000256" key="2">
    <source>
        <dbReference type="PIRSR" id="PIRSR601310-3"/>
    </source>
</evidence>
<dbReference type="GO" id="GO:0009117">
    <property type="term" value="P:nucleotide metabolic process"/>
    <property type="evidence" value="ECO:0007669"/>
    <property type="project" value="TreeGrafter"/>
</dbReference>
<comment type="caution">
    <text evidence="5">The sequence shown here is derived from an EMBL/GenBank/DDBJ whole genome shotgun (WGS) entry which is preliminary data.</text>
</comment>
<evidence type="ECO:0000256" key="1">
    <source>
        <dbReference type="PIRSR" id="PIRSR601310-1"/>
    </source>
</evidence>
<dbReference type="PANTHER" id="PTHR46648">
    <property type="entry name" value="HIT FAMILY PROTEIN 1"/>
    <property type="match status" value="1"/>
</dbReference>
<proteinExistence type="predicted"/>
<feature type="domain" description="HIT" evidence="4">
    <location>
        <begin position="6"/>
        <end position="111"/>
    </location>
</feature>
<sequence length="137" mass="15466">MDDKCVFCKIIKSEIPSHKVYEDGNTFAFLEIKPSAPGHLMVVHKRHGESVIDYSKKELGEIMTTVRKTSISLEKVLSCDSITIGINHLEKKGIRHLHIHLIPRWANDGGGIMQTIVNNPPKEKIGDLAQKIRKELM</sequence>
<dbReference type="Gene3D" id="3.30.428.10">
    <property type="entry name" value="HIT-like"/>
    <property type="match status" value="1"/>
</dbReference>
<dbReference type="SUPFAM" id="SSF54197">
    <property type="entry name" value="HIT-like"/>
    <property type="match status" value="1"/>
</dbReference>
<feature type="short sequence motif" description="Histidine triad motif" evidence="2 3">
    <location>
        <begin position="96"/>
        <end position="100"/>
    </location>
</feature>
<dbReference type="EMBL" id="MHWE01000006">
    <property type="protein sequence ID" value="OHB04402.1"/>
    <property type="molecule type" value="Genomic_DNA"/>
</dbReference>
<evidence type="ECO:0000259" key="4">
    <source>
        <dbReference type="PROSITE" id="PS51084"/>
    </source>
</evidence>
<dbReference type="PANTHER" id="PTHR46648:SF1">
    <property type="entry name" value="ADENOSINE 5'-MONOPHOSPHORAMIDASE HNT1"/>
    <property type="match status" value="1"/>
</dbReference>
<dbReference type="GO" id="GO:0003824">
    <property type="term" value="F:catalytic activity"/>
    <property type="evidence" value="ECO:0007669"/>
    <property type="project" value="InterPro"/>
</dbReference>